<proteinExistence type="predicted"/>
<dbReference type="EMBL" id="GGMS01011741">
    <property type="protein sequence ID" value="MBY80944.1"/>
    <property type="molecule type" value="Transcribed_RNA"/>
</dbReference>
<dbReference type="GeneID" id="112692159"/>
<gene>
    <name evidence="3" type="primary">LOC112692159</name>
    <name evidence="1" type="ORF">g.957</name>
</gene>
<evidence type="ECO:0000313" key="2">
    <source>
        <dbReference type="Proteomes" id="UP000694846"/>
    </source>
</evidence>
<evidence type="ECO:0000313" key="1">
    <source>
        <dbReference type="EMBL" id="MBY80944.1"/>
    </source>
</evidence>
<sequence length="191" mass="22243">MASKGDDKKIADMGFMPTPRPGGYLKIKLDVKEKKNRKLQFDQYKNISSRVEDMEKQKYVVEKDVFKNPVAPTITAINTLNLPKISQESLFDKFLIENEYIDDTQNEYEKWLDETAPANDINFMDNLEEAINFIIMLASNPDSDAKDFDEMQAISVVQFLRTIKTPTGEYEPNNRRLMEFIDRKGEDFHKN</sequence>
<evidence type="ECO:0000313" key="3">
    <source>
        <dbReference type="RefSeq" id="XP_025422519.1"/>
    </source>
</evidence>
<reference evidence="1" key="1">
    <citation type="submission" date="2018-04" db="EMBL/GenBank/DDBJ databases">
        <title>Transcriptome assembly of Sipha flava.</title>
        <authorList>
            <person name="Scully E.D."/>
            <person name="Geib S.M."/>
            <person name="Palmer N.A."/>
            <person name="Koch K."/>
            <person name="Bradshaw J."/>
            <person name="Heng-Moss T."/>
            <person name="Sarath G."/>
        </authorList>
    </citation>
    <scope>NUCLEOTIDE SEQUENCE</scope>
</reference>
<dbReference type="Proteomes" id="UP000694846">
    <property type="component" value="Unplaced"/>
</dbReference>
<name>A0A2S2QT84_9HEMI</name>
<dbReference type="RefSeq" id="XP_025422519.1">
    <property type="nucleotide sequence ID" value="XM_025566734.1"/>
</dbReference>
<protein>
    <submittedName>
        <fullName evidence="3">Uncharacterized protein LOC112692159</fullName>
    </submittedName>
</protein>
<dbReference type="AlphaFoldDB" id="A0A2S2QT84"/>
<reference evidence="3" key="2">
    <citation type="submission" date="2025-04" db="UniProtKB">
        <authorList>
            <consortium name="RefSeq"/>
        </authorList>
    </citation>
    <scope>IDENTIFICATION</scope>
    <source>
        <tissue evidence="3">Whole body</tissue>
    </source>
</reference>
<organism evidence="1">
    <name type="scientific">Sipha flava</name>
    <name type="common">yellow sugarcane aphid</name>
    <dbReference type="NCBI Taxonomy" id="143950"/>
    <lineage>
        <taxon>Eukaryota</taxon>
        <taxon>Metazoa</taxon>
        <taxon>Ecdysozoa</taxon>
        <taxon>Arthropoda</taxon>
        <taxon>Hexapoda</taxon>
        <taxon>Insecta</taxon>
        <taxon>Pterygota</taxon>
        <taxon>Neoptera</taxon>
        <taxon>Paraneoptera</taxon>
        <taxon>Hemiptera</taxon>
        <taxon>Sternorrhyncha</taxon>
        <taxon>Aphidomorpha</taxon>
        <taxon>Aphidoidea</taxon>
        <taxon>Aphididae</taxon>
        <taxon>Sipha</taxon>
    </lineage>
</organism>
<dbReference type="OrthoDB" id="6605642at2759"/>
<keyword evidence="2" id="KW-1185">Reference proteome</keyword>
<accession>A0A2S2QT84</accession>